<reference evidence="1 2" key="1">
    <citation type="journal article" date="2001" name="Lancet">
        <title>Whole genome sequencing of meticillin-resistant Staphylococcus aureus.</title>
        <authorList>
            <person name="Kuroda M."/>
            <person name="Ohta T."/>
            <person name="Uchiyama I."/>
            <person name="Baba T."/>
            <person name="Yuzawa H."/>
            <person name="Kobayashi I."/>
            <person name="Cui L."/>
            <person name="Oguchi A."/>
            <person name="Aoki K."/>
            <person name="Nagai Y."/>
            <person name="Lian J."/>
            <person name="Ito T."/>
            <person name="Kanamori M."/>
            <person name="Matsumaru H."/>
            <person name="Maruyama A."/>
            <person name="Murakami H."/>
            <person name="Hosoyama A."/>
            <person name="Mizutani-Ui Y."/>
            <person name="Takahashi N.K."/>
            <person name="Sawano T."/>
            <person name="Inoue R."/>
            <person name="Kaito C."/>
            <person name="Sekimizu K."/>
            <person name="Hirakawa H."/>
            <person name="Kuhara S."/>
            <person name="Goto S."/>
            <person name="Yabuzaki J."/>
            <person name="Kanehisa M."/>
            <person name="Yamashita A."/>
            <person name="Oshima K."/>
            <person name="Furuya K."/>
            <person name="Yoshino C."/>
            <person name="Shiba T."/>
            <person name="Hattori M."/>
            <person name="Ogasawara N."/>
            <person name="Hayashi H."/>
            <person name="Hiramatsu K."/>
        </authorList>
    </citation>
    <scope>NUCLEOTIDE SEQUENCE [LARGE SCALE GENOMIC DNA]</scope>
    <source>
        <strain evidence="2">Mu50 / ATCC 700699</strain>
    </source>
</reference>
<sequence length="50" mass="5643">MMFYNILGVLILVMLSTDALDCDIITHLRTSLINFLPIQSLLSALKNPYC</sequence>
<name>A0A0H3JPT8_STAAM</name>
<gene>
    <name evidence="1" type="ordered locus">SAV0127</name>
</gene>
<dbReference type="EMBL" id="BA000017">
    <property type="protein sequence ID" value="BAB56289.1"/>
    <property type="molecule type" value="Genomic_DNA"/>
</dbReference>
<dbReference type="AlphaFoldDB" id="A0A0H3JPT8"/>
<proteinExistence type="predicted"/>
<evidence type="ECO:0000313" key="2">
    <source>
        <dbReference type="Proteomes" id="UP000002481"/>
    </source>
</evidence>
<evidence type="ECO:0000313" key="1">
    <source>
        <dbReference type="EMBL" id="BAB56289.1"/>
    </source>
</evidence>
<dbReference type="HOGENOM" id="CLU_215978_0_0_9"/>
<organism evidence="1 2">
    <name type="scientific">Staphylococcus aureus (strain Mu50 / ATCC 700699)</name>
    <dbReference type="NCBI Taxonomy" id="158878"/>
    <lineage>
        <taxon>Bacteria</taxon>
        <taxon>Bacillati</taxon>
        <taxon>Bacillota</taxon>
        <taxon>Bacilli</taxon>
        <taxon>Bacillales</taxon>
        <taxon>Staphylococcaceae</taxon>
        <taxon>Staphylococcus</taxon>
    </lineage>
</organism>
<accession>A0A0H3JPT8</accession>
<dbReference type="KEGG" id="sav:SAV0127"/>
<dbReference type="Proteomes" id="UP000002481">
    <property type="component" value="Chromosome"/>
</dbReference>
<protein>
    <submittedName>
        <fullName evidence="1">Uncharacterized protein</fullName>
    </submittedName>
</protein>